<reference evidence="3 4" key="1">
    <citation type="journal article" date="2016" name="Nat. Commun.">
        <title>Thousands of microbial genomes shed light on interconnected biogeochemical processes in an aquifer system.</title>
        <authorList>
            <person name="Anantharaman K."/>
            <person name="Brown C.T."/>
            <person name="Hug L.A."/>
            <person name="Sharon I."/>
            <person name="Castelle C.J."/>
            <person name="Probst A.J."/>
            <person name="Thomas B.C."/>
            <person name="Singh A."/>
            <person name="Wilkins M.J."/>
            <person name="Karaoz U."/>
            <person name="Brodie E.L."/>
            <person name="Williams K.H."/>
            <person name="Hubbard S.S."/>
            <person name="Banfield J.F."/>
        </authorList>
    </citation>
    <scope>NUCLEOTIDE SEQUENCE [LARGE SCALE GENOMIC DNA]</scope>
</reference>
<dbReference type="EMBL" id="MHMH01000019">
    <property type="protein sequence ID" value="OGZ24115.1"/>
    <property type="molecule type" value="Genomic_DNA"/>
</dbReference>
<evidence type="ECO:0000313" key="4">
    <source>
        <dbReference type="Proteomes" id="UP000178647"/>
    </source>
</evidence>
<feature type="domain" description="HD" evidence="2">
    <location>
        <begin position="44"/>
        <end position="177"/>
    </location>
</feature>
<dbReference type="PROSITE" id="PS51831">
    <property type="entry name" value="HD"/>
    <property type="match status" value="1"/>
</dbReference>
<sequence length="239" mass="27628">MEKENISIINIRDIKNKRLAKIIPEFYELRDVIENNPWHNQEPVFNHTLSVLDNLEKVIHNSSKDIKRALTEVVDKNSRNDLLYVAALFHDIGKKETITDLGNGVRGCPGHERKGTGKAEKILKRFDLSKREFKIITGIVRNHGVIHDIIGLGCKDFRKSVGKERSLTHVVTGLENKNFQTEYKSFKKEFSNISYYLELILLAFADTVGSYLEKTKPAEFRHRVNFYKKELKSLSSKKK</sequence>
<evidence type="ECO:0000256" key="1">
    <source>
        <dbReference type="ARBA" id="ARBA00022741"/>
    </source>
</evidence>
<accession>A0A1G2EE87</accession>
<evidence type="ECO:0000313" key="3">
    <source>
        <dbReference type="EMBL" id="OGZ24115.1"/>
    </source>
</evidence>
<organism evidence="3 4">
    <name type="scientific">Candidatus Nealsonbacteria bacterium RIFCSPLOWO2_01_FULL_43_32</name>
    <dbReference type="NCBI Taxonomy" id="1801672"/>
    <lineage>
        <taxon>Bacteria</taxon>
        <taxon>Candidatus Nealsoniibacteriota</taxon>
    </lineage>
</organism>
<keyword evidence="1" id="KW-0547">Nucleotide-binding</keyword>
<name>A0A1G2EE87_9BACT</name>
<dbReference type="Pfam" id="PF01966">
    <property type="entry name" value="HD"/>
    <property type="match status" value="1"/>
</dbReference>
<dbReference type="SUPFAM" id="SSF109604">
    <property type="entry name" value="HD-domain/PDEase-like"/>
    <property type="match status" value="1"/>
</dbReference>
<dbReference type="PANTHER" id="PTHR47545">
    <property type="entry name" value="MULTIFUNCTIONAL CCA PROTEIN"/>
    <property type="match status" value="1"/>
</dbReference>
<protein>
    <recommendedName>
        <fullName evidence="2">HD domain-containing protein</fullName>
    </recommendedName>
</protein>
<dbReference type="Gene3D" id="1.10.3090.10">
    <property type="entry name" value="cca-adding enzyme, domain 2"/>
    <property type="match status" value="1"/>
</dbReference>
<dbReference type="InterPro" id="IPR006674">
    <property type="entry name" value="HD_domain"/>
</dbReference>
<dbReference type="Proteomes" id="UP000178647">
    <property type="component" value="Unassembled WGS sequence"/>
</dbReference>
<comment type="caution">
    <text evidence="3">The sequence shown here is derived from an EMBL/GenBank/DDBJ whole genome shotgun (WGS) entry which is preliminary data.</text>
</comment>
<proteinExistence type="predicted"/>
<dbReference type="STRING" id="1801672.A2896_02265"/>
<dbReference type="GO" id="GO:0000166">
    <property type="term" value="F:nucleotide binding"/>
    <property type="evidence" value="ECO:0007669"/>
    <property type="project" value="UniProtKB-KW"/>
</dbReference>
<dbReference type="SMART" id="SM00471">
    <property type="entry name" value="HDc"/>
    <property type="match status" value="1"/>
</dbReference>
<dbReference type="InterPro" id="IPR050124">
    <property type="entry name" value="tRNA_CCA-adding_enzyme"/>
</dbReference>
<evidence type="ECO:0000259" key="2">
    <source>
        <dbReference type="PROSITE" id="PS51831"/>
    </source>
</evidence>
<dbReference type="InterPro" id="IPR003607">
    <property type="entry name" value="HD/PDEase_dom"/>
</dbReference>
<dbReference type="AlphaFoldDB" id="A0A1G2EE87"/>
<gene>
    <name evidence="3" type="ORF">A2896_02265</name>
</gene>